<reference evidence="2 3" key="1">
    <citation type="submission" date="2023-09" db="EMBL/GenBank/DDBJ databases">
        <authorList>
            <person name="Rey-Velasco X."/>
        </authorList>
    </citation>
    <scope>NUCLEOTIDE SEQUENCE [LARGE SCALE GENOMIC DNA]</scope>
    <source>
        <strain evidence="2 3">F394</strain>
    </source>
</reference>
<dbReference type="SUPFAM" id="SSF48239">
    <property type="entry name" value="Terpenoid cyclases/Protein prenyltransferases"/>
    <property type="match status" value="1"/>
</dbReference>
<feature type="compositionally biased region" description="Basic and acidic residues" evidence="1">
    <location>
        <begin position="171"/>
        <end position="181"/>
    </location>
</feature>
<feature type="region of interest" description="Disordered" evidence="1">
    <location>
        <begin position="163"/>
        <end position="182"/>
    </location>
</feature>
<dbReference type="EMBL" id="JAVRHT010000033">
    <property type="protein sequence ID" value="MDT0632625.1"/>
    <property type="molecule type" value="Genomic_DNA"/>
</dbReference>
<evidence type="ECO:0000256" key="1">
    <source>
        <dbReference type="SAM" id="MobiDB-lite"/>
    </source>
</evidence>
<accession>A0ABU3BTK6</accession>
<dbReference type="InterPro" id="IPR008930">
    <property type="entry name" value="Terpenoid_cyclase/PrenylTrfase"/>
</dbReference>
<proteinExistence type="predicted"/>
<dbReference type="Proteomes" id="UP001267426">
    <property type="component" value="Unassembled WGS sequence"/>
</dbReference>
<keyword evidence="3" id="KW-1185">Reference proteome</keyword>
<protein>
    <recommendedName>
        <fullName evidence="4">Prenyltransferase and squalene oxidase repeat-containing protein</fullName>
    </recommendedName>
</protein>
<evidence type="ECO:0008006" key="4">
    <source>
        <dbReference type="Google" id="ProtNLM"/>
    </source>
</evidence>
<dbReference type="RefSeq" id="WP_311664689.1">
    <property type="nucleotide sequence ID" value="NZ_JAVRHT010000033.1"/>
</dbReference>
<organism evidence="2 3">
    <name type="scientific">Rubrivirga litoralis</name>
    <dbReference type="NCBI Taxonomy" id="3075598"/>
    <lineage>
        <taxon>Bacteria</taxon>
        <taxon>Pseudomonadati</taxon>
        <taxon>Rhodothermota</taxon>
        <taxon>Rhodothermia</taxon>
        <taxon>Rhodothermales</taxon>
        <taxon>Rubricoccaceae</taxon>
        <taxon>Rubrivirga</taxon>
    </lineage>
</organism>
<evidence type="ECO:0000313" key="2">
    <source>
        <dbReference type="EMBL" id="MDT0632625.1"/>
    </source>
</evidence>
<dbReference type="Gene3D" id="1.50.10.20">
    <property type="match status" value="1"/>
</dbReference>
<sequence length="276" mass="30059">MFANGDLHLRGHLVPDLPYAFAGTALVELWQRDPPGRRDLLSAAVRIGDRLLAYPIAGSVNHACAPVWLFAALYRATGERRFLSAMVRRVRRTALAFQLPDGAWAGHESWTWYHGITTRALVDAYVALPFFPQWYPTKDRLAAAISRALNRLTAAQTADGRFDPVHPSAGAKERREFDARRQRGGVQFDGRSFRLAPGAEHVEGGYEMDAVVTAAEWLGIGGGVAHGLARGTFCGGLLQRLEFDTLAAGRYLALLHAEAAPRSRDPTDDASPGCGA</sequence>
<gene>
    <name evidence="2" type="ORF">RM540_12765</name>
</gene>
<name>A0ABU3BTK6_9BACT</name>
<comment type="caution">
    <text evidence="2">The sequence shown here is derived from an EMBL/GenBank/DDBJ whole genome shotgun (WGS) entry which is preliminary data.</text>
</comment>
<evidence type="ECO:0000313" key="3">
    <source>
        <dbReference type="Proteomes" id="UP001267426"/>
    </source>
</evidence>